<feature type="transmembrane region" description="Helical" evidence="2">
    <location>
        <begin position="85"/>
        <end position="104"/>
    </location>
</feature>
<organism evidence="3 4">
    <name type="scientific">Actinocorallia herbida</name>
    <dbReference type="NCBI Taxonomy" id="58109"/>
    <lineage>
        <taxon>Bacteria</taxon>
        <taxon>Bacillati</taxon>
        <taxon>Actinomycetota</taxon>
        <taxon>Actinomycetes</taxon>
        <taxon>Streptosporangiales</taxon>
        <taxon>Thermomonosporaceae</taxon>
        <taxon>Actinocorallia</taxon>
    </lineage>
</organism>
<keyword evidence="4" id="KW-1185">Reference proteome</keyword>
<feature type="compositionally biased region" description="Basic and acidic residues" evidence="1">
    <location>
        <begin position="254"/>
        <end position="272"/>
    </location>
</feature>
<proteinExistence type="predicted"/>
<comment type="caution">
    <text evidence="3">The sequence shown here is derived from an EMBL/GenBank/DDBJ whole genome shotgun (WGS) entry which is preliminary data.</text>
</comment>
<evidence type="ECO:0008006" key="5">
    <source>
        <dbReference type="Google" id="ProtNLM"/>
    </source>
</evidence>
<keyword evidence="2" id="KW-0812">Transmembrane</keyword>
<keyword evidence="2" id="KW-1133">Transmembrane helix</keyword>
<evidence type="ECO:0000313" key="3">
    <source>
        <dbReference type="EMBL" id="ROO90239.1"/>
    </source>
</evidence>
<protein>
    <recommendedName>
        <fullName evidence="5">DUF2637 domain-containing protein</fullName>
    </recommendedName>
</protein>
<dbReference type="OrthoDB" id="3473053at2"/>
<feature type="transmembrane region" description="Helical" evidence="2">
    <location>
        <begin position="124"/>
        <end position="141"/>
    </location>
</feature>
<reference evidence="3 4" key="1">
    <citation type="submission" date="2018-11" db="EMBL/GenBank/DDBJ databases">
        <title>Sequencing the genomes of 1000 actinobacteria strains.</title>
        <authorList>
            <person name="Klenk H.-P."/>
        </authorList>
    </citation>
    <scope>NUCLEOTIDE SEQUENCE [LARGE SCALE GENOMIC DNA]</scope>
    <source>
        <strain evidence="3 4">DSM 44254</strain>
    </source>
</reference>
<keyword evidence="2" id="KW-0472">Membrane</keyword>
<feature type="compositionally biased region" description="Acidic residues" evidence="1">
    <location>
        <begin position="212"/>
        <end position="221"/>
    </location>
</feature>
<accession>A0A3N1D9R7</accession>
<feature type="transmembrane region" description="Helical" evidence="2">
    <location>
        <begin position="52"/>
        <end position="73"/>
    </location>
</feature>
<feature type="region of interest" description="Disordered" evidence="1">
    <location>
        <begin position="148"/>
        <end position="300"/>
    </location>
</feature>
<dbReference type="AlphaFoldDB" id="A0A3N1D9R7"/>
<evidence type="ECO:0000256" key="2">
    <source>
        <dbReference type="SAM" id="Phobius"/>
    </source>
</evidence>
<dbReference type="EMBL" id="RJKE01000001">
    <property type="protein sequence ID" value="ROO90239.1"/>
    <property type="molecule type" value="Genomic_DNA"/>
</dbReference>
<gene>
    <name evidence="3" type="ORF">EDD29_7961</name>
</gene>
<evidence type="ECO:0000256" key="1">
    <source>
        <dbReference type="SAM" id="MobiDB-lite"/>
    </source>
</evidence>
<name>A0A3N1D9R7_9ACTN</name>
<dbReference type="Proteomes" id="UP000272400">
    <property type="component" value="Unassembled WGS sequence"/>
</dbReference>
<feature type="transmembrane region" description="Helical" evidence="2">
    <location>
        <begin position="12"/>
        <end position="32"/>
    </location>
</feature>
<sequence length="300" mass="32226">MTTALTPAHRAFTILSFIAVAGLTAGAFILSYDDLRLLAETGLSGRNVERFGRYYPLVYDGLIATAILALFTARRAPWWTRWIRWILLYALVGGAIAASIQNVVKGFAAIDGTALDAGVASAPWVAALLATWLWLSMFRQVRAVRRTRKTPNGSPEPEPVPQPDFSLDGITPAEPMRLPTAADFPNPYLDAYPHPVPPPGPAPAIEQVEAPDHEDAEDDQEPPSPPPLPLPVAAEPVRPPASLPTDVKLVGRPAKSDASRDESEPEGPRPDLDEWAAYGGDEWDPPSGTLRSGPTPPGQG</sequence>
<dbReference type="RefSeq" id="WP_123669222.1">
    <property type="nucleotide sequence ID" value="NZ_RJKE01000001.1"/>
</dbReference>
<evidence type="ECO:0000313" key="4">
    <source>
        <dbReference type="Proteomes" id="UP000272400"/>
    </source>
</evidence>